<reference evidence="1" key="1">
    <citation type="submission" date="2021-02" db="EMBL/GenBank/DDBJ databases">
        <authorList>
            <person name="Dougan E. K."/>
            <person name="Rhodes N."/>
            <person name="Thang M."/>
            <person name="Chan C."/>
        </authorList>
    </citation>
    <scope>NUCLEOTIDE SEQUENCE</scope>
</reference>
<dbReference type="Proteomes" id="UP000626109">
    <property type="component" value="Unassembled WGS sequence"/>
</dbReference>
<dbReference type="InterPro" id="IPR040521">
    <property type="entry name" value="KDZ"/>
</dbReference>
<evidence type="ECO:0000313" key="1">
    <source>
        <dbReference type="EMBL" id="CAE8662212.1"/>
    </source>
</evidence>
<protein>
    <submittedName>
        <fullName evidence="1">Uncharacterized protein</fullName>
    </submittedName>
</protein>
<dbReference type="EMBL" id="CAJNNW010018020">
    <property type="protein sequence ID" value="CAE8662212.1"/>
    <property type="molecule type" value="Genomic_DNA"/>
</dbReference>
<accession>A0A813J1F8</accession>
<gene>
    <name evidence="1" type="ORF">PGLA2088_LOCUS14771</name>
</gene>
<name>A0A813J1F8_POLGL</name>
<dbReference type="AlphaFoldDB" id="A0A813J1F8"/>
<evidence type="ECO:0000313" key="2">
    <source>
        <dbReference type="Proteomes" id="UP000626109"/>
    </source>
</evidence>
<dbReference type="Pfam" id="PF18758">
    <property type="entry name" value="KDZ"/>
    <property type="match status" value="1"/>
</dbReference>
<proteinExistence type="predicted"/>
<comment type="caution">
    <text evidence="1">The sequence shown here is derived from an EMBL/GenBank/DDBJ whole genome shotgun (WGS) entry which is preliminary data.</text>
</comment>
<organism evidence="1 2">
    <name type="scientific">Polarella glacialis</name>
    <name type="common">Dinoflagellate</name>
    <dbReference type="NCBI Taxonomy" id="89957"/>
    <lineage>
        <taxon>Eukaryota</taxon>
        <taxon>Sar</taxon>
        <taxon>Alveolata</taxon>
        <taxon>Dinophyceae</taxon>
        <taxon>Suessiales</taxon>
        <taxon>Suessiaceae</taxon>
        <taxon>Polarella</taxon>
    </lineage>
</organism>
<sequence>MVSHLMGRVLPSTPLLGCEMDERELIHPSACCAWCGATGTYVARTDAIEACVLDLAGPMQKLHMPRRCCRPSCPSKRARQWHNFKAEGGKHTFVGPLSDLRCLMINTKFGVTLAFLEQLHSRMLREHVSFAGEADVAKATARLLGRGDLLPARLRLYLSEAWFFWRLVTRLCEVEQGAAGIARSAEVDFSQSVETALRGTYATVEKHFEQSTVSKVTAAGLRTDVQVIDGNAKNRRSVCAALLRHKIACPRLQRSVRVNCPCTPMLGSKVCYAHAAAAANVGAETDYEIVGHEALGAIGLASEGPLRLKIRNACEEGQELWVNEDLVHPGLVAAYFKQVGEDRLACLAERKMRRIQSRKTWTQAVGRAMGSSAADDWAAMDEAERLALMPDRSSVEDLNAVGCGTHKETEQAIRDLAKTAGVLCACLSSGIVVAMREIYGCESLSQRYLFVSVLRNAYPDLKIIAHDDACHLHKFTEARSSLSVFAATLAPPTLMYACDGFHMAGHVDAWCLAQCSPQAPHFRDSLEGVRTSVCEFTFTWFSQYKHQTKHMSEFGFKFFLLEMISAHNEEIFVGRQHHLTFRRS</sequence>